<proteinExistence type="inferred from homology"/>
<feature type="domain" description="Proliferating cell nuclear antigen PCNA C-terminal" evidence="4">
    <location>
        <begin position="142"/>
        <end position="269"/>
    </location>
</feature>
<dbReference type="Pfam" id="PF00705">
    <property type="entry name" value="PCNA_N"/>
    <property type="match status" value="1"/>
</dbReference>
<dbReference type="PANTHER" id="PTHR11352">
    <property type="entry name" value="PROLIFERATING CELL NUCLEAR ANTIGEN"/>
    <property type="match status" value="1"/>
</dbReference>
<dbReference type="GO" id="GO:0006272">
    <property type="term" value="P:leading strand elongation"/>
    <property type="evidence" value="ECO:0007669"/>
    <property type="project" value="TreeGrafter"/>
</dbReference>
<dbReference type="PRINTS" id="PR00339">
    <property type="entry name" value="PCNACYCLIN"/>
</dbReference>
<dbReference type="SUPFAM" id="SSF55979">
    <property type="entry name" value="DNA clamp"/>
    <property type="match status" value="2"/>
</dbReference>
<dbReference type="GO" id="GO:0043626">
    <property type="term" value="C:PCNA complex"/>
    <property type="evidence" value="ECO:0007669"/>
    <property type="project" value="TreeGrafter"/>
</dbReference>
<keyword evidence="2" id="KW-0238">DNA-binding</keyword>
<sequence length="272" mass="31096">MVADVVNQENDNFIINIKTVQSGAFRILIEALKEILTDTNIIFDETGIKLIATDNSKIVLIHMKLHSENFEHYYCKKKFKIGVNMNNLFKLIKVMSNNDILNLYIEKNDENRLGIKIYNEDKNTQTIFKLNLLDISEEEISIPPAEFDTELTLPSIDFQKLIRDMTNIGEYVDIKSVGNNLILDCKGDFAVQETTLSQIDDNSENGLKFSISANPEKPIQGIFSLKYLVLFTKCTNLCNLIHMYIRNDYPLIIKYSVANLGEIKLCLSPNVD</sequence>
<organism evidence="5">
    <name type="scientific">viral metagenome</name>
    <dbReference type="NCBI Taxonomy" id="1070528"/>
    <lineage>
        <taxon>unclassified sequences</taxon>
        <taxon>metagenomes</taxon>
        <taxon>organismal metagenomes</taxon>
    </lineage>
</organism>
<evidence type="ECO:0000259" key="4">
    <source>
        <dbReference type="Pfam" id="PF02747"/>
    </source>
</evidence>
<dbReference type="InterPro" id="IPR022649">
    <property type="entry name" value="Pr_cel_nuc_antig_C"/>
</dbReference>
<dbReference type="AlphaFoldDB" id="A0A6C0BUG5"/>
<dbReference type="PANTHER" id="PTHR11352:SF0">
    <property type="entry name" value="PROLIFERATING CELL NUCLEAR ANTIGEN"/>
    <property type="match status" value="1"/>
</dbReference>
<dbReference type="InterPro" id="IPR046938">
    <property type="entry name" value="DNA_clamp_sf"/>
</dbReference>
<name>A0A6C0BUG5_9ZZZZ</name>
<dbReference type="InterPro" id="IPR022648">
    <property type="entry name" value="Pr_cel_nuc_antig_N"/>
</dbReference>
<dbReference type="Gene3D" id="3.70.10.10">
    <property type="match status" value="1"/>
</dbReference>
<evidence type="ECO:0000256" key="2">
    <source>
        <dbReference type="ARBA" id="ARBA00023125"/>
    </source>
</evidence>
<reference evidence="5" key="1">
    <citation type="journal article" date="2020" name="Nature">
        <title>Giant virus diversity and host interactions through global metagenomics.</title>
        <authorList>
            <person name="Schulz F."/>
            <person name="Roux S."/>
            <person name="Paez-Espino D."/>
            <person name="Jungbluth S."/>
            <person name="Walsh D.A."/>
            <person name="Denef V.J."/>
            <person name="McMahon K.D."/>
            <person name="Konstantinidis K.T."/>
            <person name="Eloe-Fadrosh E.A."/>
            <person name="Kyrpides N.C."/>
            <person name="Woyke T."/>
        </authorList>
    </citation>
    <scope>NUCLEOTIDE SEQUENCE</scope>
    <source>
        <strain evidence="5">GVMAG-M-3300018428-35</strain>
    </source>
</reference>
<dbReference type="GO" id="GO:0019985">
    <property type="term" value="P:translesion synthesis"/>
    <property type="evidence" value="ECO:0007669"/>
    <property type="project" value="TreeGrafter"/>
</dbReference>
<comment type="similarity">
    <text evidence="1">Belongs to the PCNA family.</text>
</comment>
<dbReference type="Pfam" id="PF02747">
    <property type="entry name" value="PCNA_C"/>
    <property type="match status" value="1"/>
</dbReference>
<dbReference type="GO" id="GO:0003677">
    <property type="term" value="F:DNA binding"/>
    <property type="evidence" value="ECO:0007669"/>
    <property type="project" value="UniProtKB-KW"/>
</dbReference>
<dbReference type="CDD" id="cd00577">
    <property type="entry name" value="PCNA"/>
    <property type="match status" value="1"/>
</dbReference>
<dbReference type="NCBIfam" id="TIGR00590">
    <property type="entry name" value="pcna"/>
    <property type="match status" value="1"/>
</dbReference>
<accession>A0A6C0BUG5</accession>
<dbReference type="HAMAP" id="MF_00317">
    <property type="entry name" value="DNApol_clamp_arch"/>
    <property type="match status" value="1"/>
</dbReference>
<evidence type="ECO:0000259" key="3">
    <source>
        <dbReference type="Pfam" id="PF00705"/>
    </source>
</evidence>
<evidence type="ECO:0000256" key="1">
    <source>
        <dbReference type="ARBA" id="ARBA00010462"/>
    </source>
</evidence>
<dbReference type="GO" id="GO:0006298">
    <property type="term" value="P:mismatch repair"/>
    <property type="evidence" value="ECO:0007669"/>
    <property type="project" value="TreeGrafter"/>
</dbReference>
<dbReference type="GO" id="GO:0006275">
    <property type="term" value="P:regulation of DNA replication"/>
    <property type="evidence" value="ECO:0007669"/>
    <property type="project" value="InterPro"/>
</dbReference>
<dbReference type="InterPro" id="IPR000730">
    <property type="entry name" value="Pr_cel_nuc_antig"/>
</dbReference>
<feature type="domain" description="Proliferating cell nuclear antigen PCNA N-terminal" evidence="3">
    <location>
        <begin position="17"/>
        <end position="136"/>
    </location>
</feature>
<dbReference type="EMBL" id="MN739249">
    <property type="protein sequence ID" value="QHS95411.1"/>
    <property type="molecule type" value="Genomic_DNA"/>
</dbReference>
<evidence type="ECO:0000313" key="5">
    <source>
        <dbReference type="EMBL" id="QHS95411.1"/>
    </source>
</evidence>
<protein>
    <recommendedName>
        <fullName evidence="6">Proliferating cell nuclear antigen PCNA N-terminal domain-containing protein</fullName>
    </recommendedName>
</protein>
<dbReference type="GO" id="GO:0030337">
    <property type="term" value="F:DNA polymerase processivity factor activity"/>
    <property type="evidence" value="ECO:0007669"/>
    <property type="project" value="InterPro"/>
</dbReference>
<evidence type="ECO:0008006" key="6">
    <source>
        <dbReference type="Google" id="ProtNLM"/>
    </source>
</evidence>